<accession>A0A1L5NT51</accession>
<keyword evidence="2" id="KW-0614">Plasmid</keyword>
<dbReference type="Proteomes" id="UP000184749">
    <property type="component" value="Plasmid pRgalIE4872d"/>
</dbReference>
<proteinExistence type="predicted"/>
<sequence length="71" mass="8159">MQLAHSALANARYSMKERLARWLLMCHDRLEGDNLALTHEFLGMMLGVRRAGVTKRVAHSRRHPRHQINAG</sequence>
<dbReference type="InterPro" id="IPR036390">
    <property type="entry name" value="WH_DNA-bd_sf"/>
</dbReference>
<dbReference type="InterPro" id="IPR012318">
    <property type="entry name" value="HTH_CRP"/>
</dbReference>
<dbReference type="Gene3D" id="1.10.10.10">
    <property type="entry name" value="Winged helix-like DNA-binding domain superfamily/Winged helix DNA-binding domain"/>
    <property type="match status" value="1"/>
</dbReference>
<protein>
    <submittedName>
        <fullName evidence="2">Helix-turn-helix domain-containing protein</fullName>
    </submittedName>
</protein>
<dbReference type="EMBL" id="CP017105">
    <property type="protein sequence ID" value="APO71075.1"/>
    <property type="molecule type" value="Genomic_DNA"/>
</dbReference>
<name>A0A1L5NT51_9HYPH</name>
<geneLocation type="plasmid" evidence="3">
    <name>prgalie4872d</name>
</geneLocation>
<dbReference type="SUPFAM" id="SSF46785">
    <property type="entry name" value="Winged helix' DNA-binding domain"/>
    <property type="match status" value="1"/>
</dbReference>
<feature type="domain" description="HTH crp-type" evidence="1">
    <location>
        <begin position="17"/>
        <end position="56"/>
    </location>
</feature>
<dbReference type="GO" id="GO:0006355">
    <property type="term" value="P:regulation of DNA-templated transcription"/>
    <property type="evidence" value="ECO:0007669"/>
    <property type="project" value="InterPro"/>
</dbReference>
<gene>
    <name evidence="2" type="ORF">IE4872_PD00544</name>
</gene>
<dbReference type="AlphaFoldDB" id="A0A1L5NT51"/>
<evidence type="ECO:0000259" key="1">
    <source>
        <dbReference type="Pfam" id="PF13545"/>
    </source>
</evidence>
<reference evidence="2 3" key="1">
    <citation type="submission" date="2016-09" db="EMBL/GenBank/DDBJ databases">
        <title>The complete genome sequences of Rhizobium gallicum, symbiovars gallicum and phaseoli, symbionts associated to common bean (Phaseolus vulgaris).</title>
        <authorList>
            <person name="Bustos P."/>
            <person name="Santamaria R.I."/>
            <person name="Perez-Carrascal O.M."/>
            <person name="Juarez S."/>
            <person name="Lozano L."/>
            <person name="Martinez-Flores I."/>
            <person name="Martinez-Romero E."/>
            <person name="Cevallos M."/>
            <person name="Romero D."/>
            <person name="Davila G."/>
            <person name="Gonzalez V."/>
        </authorList>
    </citation>
    <scope>NUCLEOTIDE SEQUENCE [LARGE SCALE GENOMIC DNA]</scope>
    <source>
        <strain evidence="2 3">IE4872</strain>
        <plasmid evidence="3">prgalie4872d</plasmid>
    </source>
</reference>
<dbReference type="InterPro" id="IPR036388">
    <property type="entry name" value="WH-like_DNA-bd_sf"/>
</dbReference>
<dbReference type="GO" id="GO:0003677">
    <property type="term" value="F:DNA binding"/>
    <property type="evidence" value="ECO:0007669"/>
    <property type="project" value="InterPro"/>
</dbReference>
<evidence type="ECO:0000313" key="2">
    <source>
        <dbReference type="EMBL" id="APO71075.1"/>
    </source>
</evidence>
<dbReference type="Pfam" id="PF13545">
    <property type="entry name" value="HTH_Crp_2"/>
    <property type="match status" value="1"/>
</dbReference>
<evidence type="ECO:0000313" key="3">
    <source>
        <dbReference type="Proteomes" id="UP000184749"/>
    </source>
</evidence>
<organism evidence="2 3">
    <name type="scientific">Rhizobium gallicum</name>
    <dbReference type="NCBI Taxonomy" id="56730"/>
    <lineage>
        <taxon>Bacteria</taxon>
        <taxon>Pseudomonadati</taxon>
        <taxon>Pseudomonadota</taxon>
        <taxon>Alphaproteobacteria</taxon>
        <taxon>Hyphomicrobiales</taxon>
        <taxon>Rhizobiaceae</taxon>
        <taxon>Rhizobium/Agrobacterium group</taxon>
        <taxon>Rhizobium</taxon>
    </lineage>
</organism>